<dbReference type="PANTHER" id="PTHR44240">
    <property type="entry name" value="DNAJ DOMAIN (PROKARYOTIC HEAT SHOCK PROTEIN)-RELATED"/>
    <property type="match status" value="1"/>
</dbReference>
<feature type="transmembrane region" description="Helical" evidence="1">
    <location>
        <begin position="221"/>
        <end position="240"/>
    </location>
</feature>
<keyword evidence="1" id="KW-0472">Membrane</keyword>
<dbReference type="AlphaFoldDB" id="A0A1M6PWH0"/>
<evidence type="ECO:0000313" key="3">
    <source>
        <dbReference type="EMBL" id="SHK12218.1"/>
    </source>
</evidence>
<dbReference type="InterPro" id="IPR001623">
    <property type="entry name" value="DnaJ_domain"/>
</dbReference>
<dbReference type="SUPFAM" id="SSF46565">
    <property type="entry name" value="Chaperone J-domain"/>
    <property type="match status" value="1"/>
</dbReference>
<protein>
    <submittedName>
        <fullName evidence="3">DnaJ domain-containing protein</fullName>
    </submittedName>
</protein>
<dbReference type="InterPro" id="IPR036869">
    <property type="entry name" value="J_dom_sf"/>
</dbReference>
<proteinExistence type="predicted"/>
<dbReference type="SMART" id="SM00271">
    <property type="entry name" value="DnaJ"/>
    <property type="match status" value="1"/>
</dbReference>
<feature type="transmembrane region" description="Helical" evidence="1">
    <location>
        <begin position="110"/>
        <end position="129"/>
    </location>
</feature>
<dbReference type="Proteomes" id="UP000184474">
    <property type="component" value="Unassembled WGS sequence"/>
</dbReference>
<name>A0A1M6PWH0_REIAG</name>
<organism evidence="3 4">
    <name type="scientific">Reichenbachiella agariperforans</name>
    <dbReference type="NCBI Taxonomy" id="156994"/>
    <lineage>
        <taxon>Bacteria</taxon>
        <taxon>Pseudomonadati</taxon>
        <taxon>Bacteroidota</taxon>
        <taxon>Cytophagia</taxon>
        <taxon>Cytophagales</taxon>
        <taxon>Reichenbachiellaceae</taxon>
        <taxon>Reichenbachiella</taxon>
    </lineage>
</organism>
<sequence length="266" mass="31336">MTHNYYLDILGLHEGATKAEIKAAYRSLSKQYHPDISKYEDAKERFIQIHEAYKFLTTVGPRPQTIKPSQSDYDYDPEAEAYRQYRAKARAYAQQRTRDAIREKNELIKYLLKFFNVGTVAMLLFNILLEVDTYLPLQTDDYQVVNRQVAPERGKSYGYYDVVHFPDFHMKFDKGDVKYMRKNQVATVHRSTIFSLPVTMDYRSTQGDIIHLKQRGSMMGFFNFLIKIILLGALLYHFVFMTLDTKLSMAIFLTFLYFFELSIFFS</sequence>
<accession>A0A1M6PWH0</accession>
<keyword evidence="4" id="KW-1185">Reference proteome</keyword>
<keyword evidence="1" id="KW-1133">Transmembrane helix</keyword>
<dbReference type="PRINTS" id="PR00625">
    <property type="entry name" value="JDOMAIN"/>
</dbReference>
<dbReference type="EMBL" id="FRAA01000003">
    <property type="protein sequence ID" value="SHK12218.1"/>
    <property type="molecule type" value="Genomic_DNA"/>
</dbReference>
<evidence type="ECO:0000313" key="4">
    <source>
        <dbReference type="Proteomes" id="UP000184474"/>
    </source>
</evidence>
<feature type="domain" description="J" evidence="2">
    <location>
        <begin position="5"/>
        <end position="77"/>
    </location>
</feature>
<dbReference type="RefSeq" id="WP_073121971.1">
    <property type="nucleotide sequence ID" value="NZ_FRAA01000003.1"/>
</dbReference>
<dbReference type="STRING" id="156994.SAMN04488028_10368"/>
<gene>
    <name evidence="3" type="ORF">SAMN04488028_10368</name>
</gene>
<evidence type="ECO:0000256" key="1">
    <source>
        <dbReference type="SAM" id="Phobius"/>
    </source>
</evidence>
<reference evidence="4" key="1">
    <citation type="submission" date="2016-11" db="EMBL/GenBank/DDBJ databases">
        <authorList>
            <person name="Varghese N."/>
            <person name="Submissions S."/>
        </authorList>
    </citation>
    <scope>NUCLEOTIDE SEQUENCE [LARGE SCALE GENOMIC DNA]</scope>
    <source>
        <strain evidence="4">DSM 26134</strain>
    </source>
</reference>
<feature type="transmembrane region" description="Helical" evidence="1">
    <location>
        <begin position="247"/>
        <end position="265"/>
    </location>
</feature>
<dbReference type="Pfam" id="PF00226">
    <property type="entry name" value="DnaJ"/>
    <property type="match status" value="1"/>
</dbReference>
<dbReference type="InterPro" id="IPR052276">
    <property type="entry name" value="Diphthamide-biosynth_chaperone"/>
</dbReference>
<dbReference type="PROSITE" id="PS50076">
    <property type="entry name" value="DNAJ_2"/>
    <property type="match status" value="1"/>
</dbReference>
<evidence type="ECO:0000259" key="2">
    <source>
        <dbReference type="PROSITE" id="PS50076"/>
    </source>
</evidence>
<dbReference type="PANTHER" id="PTHR44240:SF10">
    <property type="entry name" value="J DOMAIN-CONTAINING PROTEIN"/>
    <property type="match status" value="1"/>
</dbReference>
<keyword evidence="1" id="KW-0812">Transmembrane</keyword>
<dbReference type="Gene3D" id="1.10.287.110">
    <property type="entry name" value="DnaJ domain"/>
    <property type="match status" value="1"/>
</dbReference>
<dbReference type="CDD" id="cd06257">
    <property type="entry name" value="DnaJ"/>
    <property type="match status" value="1"/>
</dbReference>